<dbReference type="PANTHER" id="PTHR23041:SF78">
    <property type="entry name" value="E3 UBIQUITIN-PROTEIN LIGASE RNF4"/>
    <property type="match status" value="1"/>
</dbReference>
<dbReference type="PROSITE" id="PS00518">
    <property type="entry name" value="ZF_RING_1"/>
    <property type="match status" value="1"/>
</dbReference>
<evidence type="ECO:0000256" key="4">
    <source>
        <dbReference type="PROSITE-ProRule" id="PRU00175"/>
    </source>
</evidence>
<dbReference type="InterPro" id="IPR017907">
    <property type="entry name" value="Znf_RING_CS"/>
</dbReference>
<dbReference type="SMART" id="SM00184">
    <property type="entry name" value="RING"/>
    <property type="match status" value="1"/>
</dbReference>
<organism evidence="7 8">
    <name type="scientific">Penicillium steckii</name>
    <dbReference type="NCBI Taxonomy" id="303698"/>
    <lineage>
        <taxon>Eukaryota</taxon>
        <taxon>Fungi</taxon>
        <taxon>Dikarya</taxon>
        <taxon>Ascomycota</taxon>
        <taxon>Pezizomycotina</taxon>
        <taxon>Eurotiomycetes</taxon>
        <taxon>Eurotiomycetidae</taxon>
        <taxon>Eurotiales</taxon>
        <taxon>Aspergillaceae</taxon>
        <taxon>Penicillium</taxon>
    </lineage>
</organism>
<dbReference type="AlphaFoldDB" id="A0A1V6TM82"/>
<dbReference type="InterPro" id="IPR047134">
    <property type="entry name" value="RNF4"/>
</dbReference>
<accession>A0A1V6TM82</accession>
<evidence type="ECO:0000256" key="5">
    <source>
        <dbReference type="SAM" id="MobiDB-lite"/>
    </source>
</evidence>
<proteinExistence type="predicted"/>
<dbReference type="STRING" id="303698.A0A1V6TM82"/>
<keyword evidence="1" id="KW-0479">Metal-binding</keyword>
<gene>
    <name evidence="7" type="ORF">PENSTE_c004G01927</name>
</gene>
<evidence type="ECO:0000256" key="2">
    <source>
        <dbReference type="ARBA" id="ARBA00022771"/>
    </source>
</evidence>
<dbReference type="Gene3D" id="3.30.40.10">
    <property type="entry name" value="Zinc/RING finger domain, C3HC4 (zinc finger)"/>
    <property type="match status" value="1"/>
</dbReference>
<comment type="caution">
    <text evidence="7">The sequence shown here is derived from an EMBL/GenBank/DDBJ whole genome shotgun (WGS) entry which is preliminary data.</text>
</comment>
<keyword evidence="3" id="KW-0862">Zinc</keyword>
<keyword evidence="8" id="KW-1185">Reference proteome</keyword>
<dbReference type="Pfam" id="PF00097">
    <property type="entry name" value="zf-C3HC4"/>
    <property type="match status" value="1"/>
</dbReference>
<dbReference type="EMBL" id="MLKD01000004">
    <property type="protein sequence ID" value="OQE27381.1"/>
    <property type="molecule type" value="Genomic_DNA"/>
</dbReference>
<dbReference type="Proteomes" id="UP000191285">
    <property type="component" value="Unassembled WGS sequence"/>
</dbReference>
<feature type="domain" description="RING-type" evidence="6">
    <location>
        <begin position="143"/>
        <end position="192"/>
    </location>
</feature>
<evidence type="ECO:0000256" key="3">
    <source>
        <dbReference type="ARBA" id="ARBA00022833"/>
    </source>
</evidence>
<feature type="region of interest" description="Disordered" evidence="5">
    <location>
        <begin position="46"/>
        <end position="91"/>
    </location>
</feature>
<dbReference type="InterPro" id="IPR001841">
    <property type="entry name" value="Znf_RING"/>
</dbReference>
<keyword evidence="2 4" id="KW-0863">Zinc-finger</keyword>
<dbReference type="InterPro" id="IPR018957">
    <property type="entry name" value="Znf_C3HC4_RING-type"/>
</dbReference>
<name>A0A1V6TM82_9EURO</name>
<evidence type="ECO:0000256" key="1">
    <source>
        <dbReference type="ARBA" id="ARBA00022723"/>
    </source>
</evidence>
<dbReference type="SUPFAM" id="SSF57850">
    <property type="entry name" value="RING/U-box"/>
    <property type="match status" value="1"/>
</dbReference>
<dbReference type="InterPro" id="IPR013083">
    <property type="entry name" value="Znf_RING/FYVE/PHD"/>
</dbReference>
<sequence length="227" mass="24659">MPLHIEKIFYTNSTMDRRESIIDLTSAPAPTSIHRQPSWDITSVDSNTASELSEYGSNPPLEEDNPPSRGVKRQRSGDEADNAGPSSRPRVEEHIQAIDLTEVDSSSELAKTLSNLREDAVKAQQPSENGASKTQSVLGAYKCPVCMDTPEDATSTACGHLFCHRCILECLATADARSSDSNKNKGTCPVCRKSITKNDAPGPRRSLIPLKLKLTTKKRGVIPPTEA</sequence>
<dbReference type="PROSITE" id="PS50089">
    <property type="entry name" value="ZF_RING_2"/>
    <property type="match status" value="1"/>
</dbReference>
<evidence type="ECO:0000313" key="7">
    <source>
        <dbReference type="EMBL" id="OQE27381.1"/>
    </source>
</evidence>
<evidence type="ECO:0000259" key="6">
    <source>
        <dbReference type="PROSITE" id="PS50089"/>
    </source>
</evidence>
<dbReference type="OrthoDB" id="6270329at2759"/>
<evidence type="ECO:0000313" key="8">
    <source>
        <dbReference type="Proteomes" id="UP000191285"/>
    </source>
</evidence>
<dbReference type="GO" id="GO:0008270">
    <property type="term" value="F:zinc ion binding"/>
    <property type="evidence" value="ECO:0007669"/>
    <property type="project" value="UniProtKB-KW"/>
</dbReference>
<reference evidence="8" key="1">
    <citation type="journal article" date="2017" name="Nat. Microbiol.">
        <title>Global analysis of biosynthetic gene clusters reveals vast potential of secondary metabolite production in Penicillium species.</title>
        <authorList>
            <person name="Nielsen J.C."/>
            <person name="Grijseels S."/>
            <person name="Prigent S."/>
            <person name="Ji B."/>
            <person name="Dainat J."/>
            <person name="Nielsen K.F."/>
            <person name="Frisvad J.C."/>
            <person name="Workman M."/>
            <person name="Nielsen J."/>
        </authorList>
    </citation>
    <scope>NUCLEOTIDE SEQUENCE [LARGE SCALE GENOMIC DNA]</scope>
    <source>
        <strain evidence="8">IBT 24891</strain>
    </source>
</reference>
<dbReference type="PANTHER" id="PTHR23041">
    <property type="entry name" value="RING FINGER DOMAIN-CONTAINING"/>
    <property type="match status" value="1"/>
</dbReference>
<protein>
    <recommendedName>
        <fullName evidence="6">RING-type domain-containing protein</fullName>
    </recommendedName>
</protein>